<evidence type="ECO:0000256" key="1">
    <source>
        <dbReference type="ARBA" id="ARBA00009375"/>
    </source>
</evidence>
<dbReference type="InterPro" id="IPR020097">
    <property type="entry name" value="PsdUridine_synth_TruA_a/b_dom"/>
</dbReference>
<proteinExistence type="inferred from homology"/>
<dbReference type="Gene3D" id="3.30.70.660">
    <property type="entry name" value="Pseudouridine synthase I, catalytic domain, C-terminal subdomain"/>
    <property type="match status" value="1"/>
</dbReference>
<evidence type="ECO:0000313" key="5">
    <source>
        <dbReference type="EMBL" id="VAX21911.1"/>
    </source>
</evidence>
<dbReference type="CDD" id="cd02570">
    <property type="entry name" value="PseudoU_synth_EcTruA"/>
    <property type="match status" value="1"/>
</dbReference>
<evidence type="ECO:0000256" key="2">
    <source>
        <dbReference type="ARBA" id="ARBA00022694"/>
    </source>
</evidence>
<reference evidence="5" key="1">
    <citation type="submission" date="2018-06" db="EMBL/GenBank/DDBJ databases">
        <authorList>
            <person name="Zhirakovskaya E."/>
        </authorList>
    </citation>
    <scope>NUCLEOTIDE SEQUENCE</scope>
</reference>
<keyword evidence="2" id="KW-0819">tRNA processing</keyword>
<dbReference type="InterPro" id="IPR001406">
    <property type="entry name" value="PsdUridine_synth_TruA"/>
</dbReference>
<dbReference type="Pfam" id="PF01416">
    <property type="entry name" value="PseudoU_synth_1"/>
    <property type="match status" value="2"/>
</dbReference>
<dbReference type="AlphaFoldDB" id="A0A3B1C5I3"/>
<dbReference type="HAMAP" id="MF_00171">
    <property type="entry name" value="TruA"/>
    <property type="match status" value="1"/>
</dbReference>
<dbReference type="InterPro" id="IPR020095">
    <property type="entry name" value="PsdUridine_synth_TruA_C"/>
</dbReference>
<dbReference type="PANTHER" id="PTHR11142">
    <property type="entry name" value="PSEUDOURIDYLATE SYNTHASE"/>
    <property type="match status" value="1"/>
</dbReference>
<accession>A0A3B1C5I3</accession>
<sequence length="249" mass="27632">MTKRRIRLNLEYLGTRYAGWQWQDNAVSIQQVVEEALGKITSLKSRVTASGRTDAGVHALSQPAHADVETRMSDGEMVKAMNALLPDDVVVKEVVTVADDWSARFSAKEKTYIYTILNRERPSVFEHGRVWHIKKALDIDVMRDAARALVGEHDFTSFRSAGCAAKNPVRTITKLNIDRDDDTIELTFTGSGFLKQMVRNIVGTLVEAGRGKIEPDDVSTILGERDRTKAGPCAPPDGLCLVDVVYEDN</sequence>
<evidence type="ECO:0000259" key="4">
    <source>
        <dbReference type="Pfam" id="PF01416"/>
    </source>
</evidence>
<name>A0A3B1C5I3_9ZZZZ</name>
<dbReference type="PANTHER" id="PTHR11142:SF0">
    <property type="entry name" value="TRNA PSEUDOURIDINE SYNTHASE-LIKE 1"/>
    <property type="match status" value="1"/>
</dbReference>
<dbReference type="SUPFAM" id="SSF55120">
    <property type="entry name" value="Pseudouridine synthase"/>
    <property type="match status" value="1"/>
</dbReference>
<evidence type="ECO:0000256" key="3">
    <source>
        <dbReference type="ARBA" id="ARBA00023235"/>
    </source>
</evidence>
<dbReference type="EMBL" id="UOGB01000223">
    <property type="protein sequence ID" value="VAX21911.1"/>
    <property type="molecule type" value="Genomic_DNA"/>
</dbReference>
<dbReference type="GO" id="GO:0003723">
    <property type="term" value="F:RNA binding"/>
    <property type="evidence" value="ECO:0007669"/>
    <property type="project" value="InterPro"/>
</dbReference>
<dbReference type="InterPro" id="IPR020103">
    <property type="entry name" value="PsdUridine_synth_cat_dom_sf"/>
</dbReference>
<organism evidence="5">
    <name type="scientific">hydrothermal vent metagenome</name>
    <dbReference type="NCBI Taxonomy" id="652676"/>
    <lineage>
        <taxon>unclassified sequences</taxon>
        <taxon>metagenomes</taxon>
        <taxon>ecological metagenomes</taxon>
    </lineage>
</organism>
<dbReference type="InterPro" id="IPR020094">
    <property type="entry name" value="TruA/RsuA/RluB/E/F_N"/>
</dbReference>
<dbReference type="PIRSF" id="PIRSF001430">
    <property type="entry name" value="tRNA_psdUrid_synth"/>
    <property type="match status" value="1"/>
</dbReference>
<keyword evidence="3 5" id="KW-0413">Isomerase</keyword>
<dbReference type="GO" id="GO:0160147">
    <property type="term" value="F:tRNA pseudouridine(38-40) synthase activity"/>
    <property type="evidence" value="ECO:0007669"/>
    <property type="project" value="UniProtKB-EC"/>
</dbReference>
<dbReference type="EC" id="5.4.99.12" evidence="5"/>
<feature type="domain" description="Pseudouridine synthase I TruA alpha/beta" evidence="4">
    <location>
        <begin position="145"/>
        <end position="247"/>
    </location>
</feature>
<protein>
    <submittedName>
        <fullName evidence="5">tRNA pseudouridine(38-40) synthase</fullName>
        <ecNumber evidence="5">5.4.99.12</ecNumber>
    </submittedName>
</protein>
<dbReference type="FunFam" id="3.30.70.580:FF:000001">
    <property type="entry name" value="tRNA pseudouridine synthase A"/>
    <property type="match status" value="1"/>
</dbReference>
<dbReference type="GO" id="GO:0031119">
    <property type="term" value="P:tRNA pseudouridine synthesis"/>
    <property type="evidence" value="ECO:0007669"/>
    <property type="project" value="TreeGrafter"/>
</dbReference>
<dbReference type="Gene3D" id="3.30.70.580">
    <property type="entry name" value="Pseudouridine synthase I, catalytic domain, N-terminal subdomain"/>
    <property type="match status" value="1"/>
</dbReference>
<comment type="similarity">
    <text evidence="1">Belongs to the tRNA pseudouridine synthase TruA family.</text>
</comment>
<dbReference type="NCBIfam" id="TIGR00071">
    <property type="entry name" value="hisT_truA"/>
    <property type="match status" value="1"/>
</dbReference>
<gene>
    <name evidence="5" type="ORF">MNBD_NITROSPINAE03-44</name>
</gene>
<feature type="domain" description="Pseudouridine synthase I TruA alpha/beta" evidence="4">
    <location>
        <begin position="11"/>
        <end position="105"/>
    </location>
</feature>